<dbReference type="InterPro" id="IPR032466">
    <property type="entry name" value="Metal_Hydrolase"/>
</dbReference>
<dbReference type="InterPro" id="IPR006680">
    <property type="entry name" value="Amidohydro-rel"/>
</dbReference>
<keyword evidence="4 7" id="KW-0378">Hydrolase</keyword>
<reference evidence="8" key="1">
    <citation type="submission" date="2007-11" db="EMBL/GenBank/DDBJ databases">
        <title>Complete genome sequence of Clostridium phytofermentans ISDg.</title>
        <authorList>
            <person name="Leschine S.B."/>
            <person name="Warnick T.A."/>
            <person name="Blanchard J.L."/>
            <person name="Schnell D.J."/>
            <person name="Petit E.L."/>
            <person name="LaTouf W.G."/>
            <person name="Copeland A."/>
            <person name="Lucas S."/>
            <person name="Lapidus A."/>
            <person name="Barry K."/>
            <person name="Glavina del Rio T."/>
            <person name="Dalin E."/>
            <person name="Tice H."/>
            <person name="Pitluck S."/>
            <person name="Kiss H."/>
            <person name="Brettin T."/>
            <person name="Bruce D."/>
            <person name="Detter J.C."/>
            <person name="Han C."/>
            <person name="Kuske C."/>
            <person name="Schmutz J."/>
            <person name="Larimer F."/>
            <person name="Land M."/>
            <person name="Hauser L."/>
            <person name="Kyrpides N."/>
            <person name="Kim E.A."/>
            <person name="Richardson P."/>
        </authorList>
    </citation>
    <scope>NUCLEOTIDE SEQUENCE [LARGE SCALE GENOMIC DNA]</scope>
    <source>
        <strain evidence="8">ATCC 700394 / DSM 18823 / ISDg</strain>
    </source>
</reference>
<keyword evidence="8" id="KW-1185">Reference proteome</keyword>
<dbReference type="OrthoDB" id="9765462at2"/>
<dbReference type="AlphaFoldDB" id="A9KPX1"/>
<comment type="cofactor">
    <cofactor evidence="1">
        <name>Zn(2+)</name>
        <dbReference type="ChEBI" id="CHEBI:29105"/>
    </cofactor>
</comment>
<dbReference type="Pfam" id="PF01979">
    <property type="entry name" value="Amidohydro_1"/>
    <property type="match status" value="1"/>
</dbReference>
<evidence type="ECO:0000256" key="1">
    <source>
        <dbReference type="ARBA" id="ARBA00001947"/>
    </source>
</evidence>
<dbReference type="Proteomes" id="UP000000370">
    <property type="component" value="Chromosome"/>
</dbReference>
<comment type="similarity">
    <text evidence="2">Belongs to the metallo-dependent hydrolases superfamily. Hydantoinase/dihydropyrimidinase family.</text>
</comment>
<dbReference type="GO" id="GO:0004157">
    <property type="term" value="F:dihydropyrimidinase activity"/>
    <property type="evidence" value="ECO:0007669"/>
    <property type="project" value="UniProtKB-EC"/>
</dbReference>
<gene>
    <name evidence="7" type="ordered locus">Cphy_1496</name>
</gene>
<dbReference type="PANTHER" id="PTHR11647">
    <property type="entry name" value="HYDRANTOINASE/DIHYDROPYRIMIDINASE FAMILY MEMBER"/>
    <property type="match status" value="1"/>
</dbReference>
<dbReference type="Gene3D" id="2.30.40.10">
    <property type="entry name" value="Urease, subunit C, domain 1"/>
    <property type="match status" value="1"/>
</dbReference>
<dbReference type="InterPro" id="IPR011059">
    <property type="entry name" value="Metal-dep_hydrolase_composite"/>
</dbReference>
<evidence type="ECO:0000259" key="6">
    <source>
        <dbReference type="Pfam" id="PF01979"/>
    </source>
</evidence>
<evidence type="ECO:0000256" key="2">
    <source>
        <dbReference type="ARBA" id="ARBA00008829"/>
    </source>
</evidence>
<comment type="PTM">
    <text evidence="5">Carbamylation allows a single lysine to coordinate two divalent metal cations.</text>
</comment>
<organism evidence="7 8">
    <name type="scientific">Lachnoclostridium phytofermentans (strain ATCC 700394 / DSM 18823 / ISDg)</name>
    <name type="common">Clostridium phytofermentans</name>
    <dbReference type="NCBI Taxonomy" id="357809"/>
    <lineage>
        <taxon>Bacteria</taxon>
        <taxon>Bacillati</taxon>
        <taxon>Bacillota</taxon>
        <taxon>Clostridia</taxon>
        <taxon>Lachnospirales</taxon>
        <taxon>Lachnospiraceae</taxon>
    </lineage>
</organism>
<dbReference type="HOGENOM" id="CLU_015572_2_0_9"/>
<protein>
    <submittedName>
        <fullName evidence="7">Dihydropyrimidinase</fullName>
        <ecNumber evidence="7">3.5.2.2</ecNumber>
    </submittedName>
</protein>
<evidence type="ECO:0000313" key="8">
    <source>
        <dbReference type="Proteomes" id="UP000000370"/>
    </source>
</evidence>
<dbReference type="STRING" id="357809.Cphy_1496"/>
<dbReference type="InterPro" id="IPR011778">
    <property type="entry name" value="Hydantoinase/dihydroPyrase"/>
</dbReference>
<dbReference type="CDD" id="cd01314">
    <property type="entry name" value="D-HYD"/>
    <property type="match status" value="1"/>
</dbReference>
<dbReference type="PANTHER" id="PTHR11647:SF1">
    <property type="entry name" value="COLLAPSIN RESPONSE MEDIATOR PROTEIN"/>
    <property type="match status" value="1"/>
</dbReference>
<dbReference type="EC" id="3.5.2.2" evidence="7"/>
<evidence type="ECO:0000256" key="3">
    <source>
        <dbReference type="ARBA" id="ARBA00022723"/>
    </source>
</evidence>
<evidence type="ECO:0000313" key="7">
    <source>
        <dbReference type="EMBL" id="ABX41870.1"/>
    </source>
</evidence>
<feature type="domain" description="Amidohydrolase-related" evidence="6">
    <location>
        <begin position="49"/>
        <end position="434"/>
    </location>
</feature>
<dbReference type="SUPFAM" id="SSF51338">
    <property type="entry name" value="Composite domain of metallo-dependent hydrolases"/>
    <property type="match status" value="1"/>
</dbReference>
<dbReference type="GO" id="GO:0005829">
    <property type="term" value="C:cytosol"/>
    <property type="evidence" value="ECO:0007669"/>
    <property type="project" value="TreeGrafter"/>
</dbReference>
<dbReference type="InterPro" id="IPR050378">
    <property type="entry name" value="Metallo-dep_Hydrolases_sf"/>
</dbReference>
<dbReference type="EMBL" id="CP000885">
    <property type="protein sequence ID" value="ABX41870.1"/>
    <property type="molecule type" value="Genomic_DNA"/>
</dbReference>
<dbReference type="GO" id="GO:0046872">
    <property type="term" value="F:metal ion binding"/>
    <property type="evidence" value="ECO:0007669"/>
    <property type="project" value="UniProtKB-KW"/>
</dbReference>
<keyword evidence="3" id="KW-0479">Metal-binding</keyword>
<accession>A9KPX1</accession>
<dbReference type="KEGG" id="cpy:Cphy_1496"/>
<dbReference type="RefSeq" id="WP_012199524.1">
    <property type="nucleotide sequence ID" value="NC_010001.1"/>
</dbReference>
<dbReference type="FunFam" id="3.20.20.140:FF:000076">
    <property type="entry name" value="Dihydropyrimidinase like 2"/>
    <property type="match status" value="1"/>
</dbReference>
<feature type="modified residue" description="N6-carboxylysine" evidence="5">
    <location>
        <position position="149"/>
    </location>
</feature>
<proteinExistence type="inferred from homology"/>
<dbReference type="NCBIfam" id="TIGR02033">
    <property type="entry name" value="D-hydantoinase"/>
    <property type="match status" value="1"/>
</dbReference>
<name>A9KPX1_LACP7</name>
<dbReference type="Gene3D" id="3.20.20.140">
    <property type="entry name" value="Metal-dependent hydrolases"/>
    <property type="match status" value="1"/>
</dbReference>
<evidence type="ECO:0000256" key="4">
    <source>
        <dbReference type="ARBA" id="ARBA00022801"/>
    </source>
</evidence>
<sequence>MKIIKNGTLISPQKMLIADIAIQNNKIIEISANINPSDEDEVYDASGCYVFPGFIDGHTHFDMDTGTAHTADDFISGTKAAVVGGTTTIVDFATQEKGQSLKEAYDIWMKKAKDKSSCNYRFHMAITDWNETIKEEMNKMPELGVTSFKMYMAYDSLLSNDAEILACLKKIKEIDGVLGVHCENGTLINELTKEKIAAGETSPGAHPASRPDYVEAEAINRLAYISTLADHPVNIVHLSSLAGLNEIRNARKRNQEITVETCPQYLLLDDHYYNLDNFEGAKYVISPPLRKEKDNKALIQAIVDGEIDTIATDHCSFNFKNDKELGKEDFRKIPNGAPGVEHRPQLIYTYLVEESRIDVMRMCELMSTNPAKRYGMYPEKGALEVGSDADIVIFSPDYEGVITASKQIQNVDYTPFEGFKIKGQAKNVFVNGECVVKDGTIVKENQGTYVFGPRKRV</sequence>
<dbReference type="SUPFAM" id="SSF51556">
    <property type="entry name" value="Metallo-dependent hydrolases"/>
    <property type="match status" value="1"/>
</dbReference>
<evidence type="ECO:0000256" key="5">
    <source>
        <dbReference type="PIRSR" id="PIRSR611778-50"/>
    </source>
</evidence>
<dbReference type="eggNOG" id="COG0044">
    <property type="taxonomic scope" value="Bacteria"/>
</dbReference>